<dbReference type="AlphaFoldDB" id="A0A5C4QWR7"/>
<dbReference type="EMBL" id="VDFY01000109">
    <property type="protein sequence ID" value="TNH30424.1"/>
    <property type="molecule type" value="Genomic_DNA"/>
</dbReference>
<reference evidence="1 2" key="1">
    <citation type="submission" date="2019-06" db="EMBL/GenBank/DDBJ databases">
        <title>Micromonospora ordensis sp. nov., isolated from deep marine sediment.</title>
        <authorList>
            <person name="Veyisoglu A."/>
            <person name="Carro L."/>
            <person name="Klenk H.-P."/>
            <person name="Sahin N."/>
        </authorList>
    </citation>
    <scope>NUCLEOTIDE SEQUENCE [LARGE SCALE GENOMIC DNA]</scope>
    <source>
        <strain evidence="1 2">S2509</strain>
    </source>
</reference>
<evidence type="ECO:0000313" key="2">
    <source>
        <dbReference type="Proteomes" id="UP000306145"/>
    </source>
</evidence>
<keyword evidence="2" id="KW-1185">Reference proteome</keyword>
<evidence type="ECO:0000313" key="1">
    <source>
        <dbReference type="EMBL" id="TNH30424.1"/>
    </source>
</evidence>
<organism evidence="1 2">
    <name type="scientific">Micromonospora orduensis</name>
    <dbReference type="NCBI Taxonomy" id="1420891"/>
    <lineage>
        <taxon>Bacteria</taxon>
        <taxon>Bacillati</taxon>
        <taxon>Actinomycetota</taxon>
        <taxon>Actinomycetes</taxon>
        <taxon>Micromonosporales</taxon>
        <taxon>Micromonosporaceae</taxon>
        <taxon>Micromonospora</taxon>
    </lineage>
</organism>
<comment type="caution">
    <text evidence="1">The sequence shown here is derived from an EMBL/GenBank/DDBJ whole genome shotgun (WGS) entry which is preliminary data.</text>
</comment>
<evidence type="ECO:0008006" key="3">
    <source>
        <dbReference type="Google" id="ProtNLM"/>
    </source>
</evidence>
<accession>A0A5C4QWR7</accession>
<protein>
    <recommendedName>
        <fullName evidence="3">ESX-1 secretion-associated protein</fullName>
    </recommendedName>
</protein>
<dbReference type="RefSeq" id="WP_139583630.1">
    <property type="nucleotide sequence ID" value="NZ_VDFY01000109.1"/>
</dbReference>
<dbReference type="Proteomes" id="UP000306145">
    <property type="component" value="Unassembled WGS sequence"/>
</dbReference>
<dbReference type="InterPro" id="IPR022536">
    <property type="entry name" value="EspC"/>
</dbReference>
<sequence>MAEEPLTVQPEALRAVAAALDGAAHGLASGLAGVPGLLVPAPGWRAAASLVELEAAGHAWFCGLGAQVAATAGGVRSAAEAYESVDDRAAGRFAALPR</sequence>
<dbReference type="Pfam" id="PF10824">
    <property type="entry name" value="T7SS_ESX_EspC"/>
    <property type="match status" value="1"/>
</dbReference>
<dbReference type="OrthoDB" id="3403967at2"/>
<gene>
    <name evidence="1" type="ORF">FHG89_07465</name>
</gene>
<proteinExistence type="predicted"/>
<name>A0A5C4QWR7_9ACTN</name>
<dbReference type="GO" id="GO:0009306">
    <property type="term" value="P:protein secretion"/>
    <property type="evidence" value="ECO:0007669"/>
    <property type="project" value="InterPro"/>
</dbReference>